<reference evidence="8" key="2">
    <citation type="submission" date="2023-03" db="EMBL/GenBank/DDBJ databases">
        <authorList>
            <person name="Inwood S.N."/>
            <person name="Skelly J.G."/>
            <person name="Guhlin J."/>
            <person name="Harrop T.W.R."/>
            <person name="Goldson S.G."/>
            <person name="Dearden P.K."/>
        </authorList>
    </citation>
    <scope>NUCLEOTIDE SEQUENCE</scope>
    <source>
        <strain evidence="8">Lincoln</strain>
        <tissue evidence="8">Whole body</tissue>
    </source>
</reference>
<dbReference type="PIRSF" id="PIRSF028763">
    <property type="entry name" value="RNA_pol_Rpc34"/>
    <property type="match status" value="1"/>
</dbReference>
<comment type="function">
    <text evidence="6 7">DNA-dependent RNA polymerase catalyzes the transcription of DNA into RNA using the four ribonucleoside triphosphates as substrates. Specific peripheric component of RNA polymerase III which synthesizes small RNAs, such as 5S rRNA and tRNAs.</text>
</comment>
<dbReference type="Pfam" id="PF05158">
    <property type="entry name" value="RNA_pol_Rpc34"/>
    <property type="match status" value="1"/>
</dbReference>
<dbReference type="InterPro" id="IPR016049">
    <property type="entry name" value="RNA_pol_Rpc34-like"/>
</dbReference>
<dbReference type="GO" id="GO:0005737">
    <property type="term" value="C:cytoplasm"/>
    <property type="evidence" value="ECO:0007669"/>
    <property type="project" value="UniProtKB-ARBA"/>
</dbReference>
<protein>
    <recommendedName>
        <fullName evidence="7">DNA-directed RNA polymerase III subunit RPC6</fullName>
        <shortName evidence="7">RNA polymerase III subunit C6</shortName>
    </recommendedName>
</protein>
<accession>A0AA39G755</accession>
<dbReference type="InterPro" id="IPR036390">
    <property type="entry name" value="WH_DNA-bd_sf"/>
</dbReference>
<dbReference type="Proteomes" id="UP001168972">
    <property type="component" value="Unassembled WGS sequence"/>
</dbReference>
<dbReference type="SUPFAM" id="SSF46785">
    <property type="entry name" value="Winged helix' DNA-binding domain"/>
    <property type="match status" value="2"/>
</dbReference>
<reference evidence="8" key="1">
    <citation type="journal article" date="2023" name="bioRxiv">
        <title>Scaffold-level genome assemblies of two parasitoid biocontrol wasps reveal the parthenogenesis mechanism and an associated novel virus.</title>
        <authorList>
            <person name="Inwood S."/>
            <person name="Skelly J."/>
            <person name="Guhlin J."/>
            <person name="Harrop T."/>
            <person name="Goldson S."/>
            <person name="Dearden P."/>
        </authorList>
    </citation>
    <scope>NUCLEOTIDE SEQUENCE</scope>
    <source>
        <strain evidence="8">Lincoln</strain>
        <tissue evidence="8">Whole body</tissue>
    </source>
</reference>
<gene>
    <name evidence="8" type="ORF">PV327_000915</name>
</gene>
<evidence type="ECO:0000313" key="8">
    <source>
        <dbReference type="EMBL" id="KAK0182820.1"/>
    </source>
</evidence>
<dbReference type="Gene3D" id="1.10.10.10">
    <property type="entry name" value="Winged helix-like DNA-binding domain superfamily/Winged helix DNA-binding domain"/>
    <property type="match status" value="2"/>
</dbReference>
<evidence type="ECO:0000256" key="2">
    <source>
        <dbReference type="ARBA" id="ARBA00011038"/>
    </source>
</evidence>
<comment type="subcellular location">
    <subcellularLocation>
        <location evidence="1 7">Nucleus</location>
    </subcellularLocation>
</comment>
<evidence type="ECO:0000256" key="7">
    <source>
        <dbReference type="PIRNR" id="PIRNR028763"/>
    </source>
</evidence>
<evidence type="ECO:0000256" key="6">
    <source>
        <dbReference type="ARBA" id="ARBA00055148"/>
    </source>
</evidence>
<evidence type="ECO:0000256" key="1">
    <source>
        <dbReference type="ARBA" id="ARBA00004123"/>
    </source>
</evidence>
<dbReference type="GO" id="GO:0006383">
    <property type="term" value="P:transcription by RNA polymerase III"/>
    <property type="evidence" value="ECO:0007669"/>
    <property type="project" value="UniProtKB-UniRule"/>
</dbReference>
<comment type="caution">
    <text evidence="8">The sequence shown here is derived from an EMBL/GenBank/DDBJ whole genome shotgun (WGS) entry which is preliminary data.</text>
</comment>
<proteinExistence type="inferred from homology"/>
<dbReference type="FunFam" id="1.10.10.10:FF:000116">
    <property type="entry name" value="DNA-directed RNA polymerase III subunit RPC6"/>
    <property type="match status" value="1"/>
</dbReference>
<dbReference type="InterPro" id="IPR036388">
    <property type="entry name" value="WH-like_DNA-bd_sf"/>
</dbReference>
<evidence type="ECO:0000256" key="4">
    <source>
        <dbReference type="ARBA" id="ARBA00023163"/>
    </source>
</evidence>
<dbReference type="AlphaFoldDB" id="A0AA39G755"/>
<organism evidence="8 9">
    <name type="scientific">Microctonus hyperodae</name>
    <name type="common">Parasitoid wasp</name>
    <dbReference type="NCBI Taxonomy" id="165561"/>
    <lineage>
        <taxon>Eukaryota</taxon>
        <taxon>Metazoa</taxon>
        <taxon>Ecdysozoa</taxon>
        <taxon>Arthropoda</taxon>
        <taxon>Hexapoda</taxon>
        <taxon>Insecta</taxon>
        <taxon>Pterygota</taxon>
        <taxon>Neoptera</taxon>
        <taxon>Endopterygota</taxon>
        <taxon>Hymenoptera</taxon>
        <taxon>Apocrita</taxon>
        <taxon>Ichneumonoidea</taxon>
        <taxon>Braconidae</taxon>
        <taxon>Euphorinae</taxon>
        <taxon>Microctonus</taxon>
    </lineage>
</organism>
<dbReference type="EMBL" id="JAQQBR010000001">
    <property type="protein sequence ID" value="KAK0182820.1"/>
    <property type="molecule type" value="Genomic_DNA"/>
</dbReference>
<dbReference type="InterPro" id="IPR007832">
    <property type="entry name" value="RNA_pol_Rpc34"/>
</dbReference>
<evidence type="ECO:0000256" key="3">
    <source>
        <dbReference type="ARBA" id="ARBA00022478"/>
    </source>
</evidence>
<keyword evidence="3 7" id="KW-0240">DNA-directed RNA polymerase</keyword>
<evidence type="ECO:0000256" key="5">
    <source>
        <dbReference type="ARBA" id="ARBA00023242"/>
    </source>
</evidence>
<dbReference type="PANTHER" id="PTHR12780">
    <property type="entry name" value="RNA POLYMERASE III DNA DIRECTED , 39KD SUBUNIT-RELATED"/>
    <property type="match status" value="1"/>
</dbReference>
<dbReference type="GO" id="GO:0005666">
    <property type="term" value="C:RNA polymerase III complex"/>
    <property type="evidence" value="ECO:0007669"/>
    <property type="project" value="UniProtKB-UniRule"/>
</dbReference>
<keyword evidence="5 7" id="KW-0539">Nucleus</keyword>
<name>A0AA39G755_MICHY</name>
<keyword evidence="4 7" id="KW-0804">Transcription</keyword>
<evidence type="ECO:0000313" key="9">
    <source>
        <dbReference type="Proteomes" id="UP001168972"/>
    </source>
</evidence>
<dbReference type="FunFam" id="1.10.10.10:FF:000237">
    <property type="entry name" value="DNA-directed RNA polymerase III subunit RPC6"/>
    <property type="match status" value="1"/>
</dbReference>
<keyword evidence="9" id="KW-1185">Reference proteome</keyword>
<dbReference type="GO" id="GO:0005654">
    <property type="term" value="C:nucleoplasm"/>
    <property type="evidence" value="ECO:0007669"/>
    <property type="project" value="UniProtKB-ARBA"/>
</dbReference>
<comment type="similarity">
    <text evidence="2 7">Belongs to the eukaryotic RPC34/RPC39 RNA polymerase subunit family.</text>
</comment>
<sequence length="311" mass="34671">MDSEAIDDPMPMASTSDDNAETIGEKLIALAQGKPNGISDADISKQFPDLQPKQKATIINKLLSQGQIALFKQGNSLLYRFKDPSKGQAVKGADNEEKIVYSIIEQAGNEGIWIRDIRFKSNLMNTQMNKILKILETKKLIKAVKSVAAGKKRLYMLYNLEPARSVTGGAWYQDQDFEAEFVDILNQQCHRFLEEKREAASKFEDGPAPSRIMTYASSQEVLKFISDLGISKVKLSVEDLEMILDTLVLDDKAQMMISSDGNKLYRAFKSLVLPSGFTKTPCGLCPIMANCCDVGDVTPTKCEYITQWMDL</sequence>